<dbReference type="Pfam" id="PF23750">
    <property type="entry name" value="RsgI_M"/>
    <property type="match status" value="1"/>
</dbReference>
<evidence type="ECO:0000256" key="1">
    <source>
        <dbReference type="ARBA" id="ARBA00004162"/>
    </source>
</evidence>
<evidence type="ECO:0000256" key="4">
    <source>
        <dbReference type="ARBA" id="ARBA00022989"/>
    </source>
</evidence>
<dbReference type="eggNOG" id="COG5183">
    <property type="taxonomic scope" value="Bacteria"/>
</dbReference>
<keyword evidence="10" id="KW-1185">Reference proteome</keyword>
<evidence type="ECO:0000313" key="9">
    <source>
        <dbReference type="EMBL" id="ACV62444.1"/>
    </source>
</evidence>
<comment type="subcellular location">
    <subcellularLocation>
        <location evidence="1">Cell membrane</location>
        <topology evidence="1">Single-pass membrane protein</topology>
    </subcellularLocation>
</comment>
<evidence type="ECO:0000259" key="8">
    <source>
        <dbReference type="PROSITE" id="PS51849"/>
    </source>
</evidence>
<dbReference type="AlphaFoldDB" id="C8VW92"/>
<gene>
    <name evidence="9" type="ordered locus">Dtox_1585</name>
</gene>
<keyword evidence="4 7" id="KW-1133">Transmembrane helix</keyword>
<dbReference type="HOGENOM" id="CLU_060274_0_0_9"/>
<dbReference type="InterPro" id="IPR024449">
    <property type="entry name" value="Anti-sigma_RsgI_N"/>
</dbReference>
<dbReference type="Pfam" id="PF12791">
    <property type="entry name" value="RsgI_N"/>
    <property type="match status" value="1"/>
</dbReference>
<dbReference type="GO" id="GO:0005886">
    <property type="term" value="C:plasma membrane"/>
    <property type="evidence" value="ECO:0007669"/>
    <property type="project" value="UniProtKB-SubCell"/>
</dbReference>
<evidence type="ECO:0000256" key="2">
    <source>
        <dbReference type="ARBA" id="ARBA00022475"/>
    </source>
</evidence>
<sequence>MKKVKGVVMRTSAKITVIYTTKGDFLEIPTPKRQTVVGQLIEIDLIPQKPFLKASFLKYATVAAVLILVLSLGIFNPLFGPSVAAACVALDIHNGVEIYVNKEAKVIEVNDDGKGKINVLDGLELKGQDVYTVVVLILKKAKTEGIFEKDQNLVLASVVPVGDGVLSNVVDEDKLRVSIRKEMLNSKISGVALVRKTDEDIINKAKNNDMTINKYLVYERCQKGGFDIRAEEFRGEDIQKVLLSANTSLSSLFPGACFELNYEEHSGSRGEIKNETDHALTMNQEHASGGTNKEDNKPEKSSSGNLEHLNNGHNTSELQGMEEEHKKSESHF</sequence>
<evidence type="ECO:0000256" key="5">
    <source>
        <dbReference type="ARBA" id="ARBA00023136"/>
    </source>
</evidence>
<keyword evidence="5 7" id="KW-0472">Membrane</keyword>
<dbReference type="InterPro" id="IPR055431">
    <property type="entry name" value="RsgI_M"/>
</dbReference>
<dbReference type="EMBL" id="CP001720">
    <property type="protein sequence ID" value="ACV62444.1"/>
    <property type="molecule type" value="Genomic_DNA"/>
</dbReference>
<proteinExistence type="predicted"/>
<keyword evidence="2" id="KW-1003">Cell membrane</keyword>
<dbReference type="RefSeq" id="WP_015757155.1">
    <property type="nucleotide sequence ID" value="NC_013216.1"/>
</dbReference>
<dbReference type="OrthoDB" id="1793324at2"/>
<dbReference type="STRING" id="485916.Dtox_1585"/>
<dbReference type="PROSITE" id="PS51849">
    <property type="entry name" value="RSGI_N"/>
    <property type="match status" value="1"/>
</dbReference>
<evidence type="ECO:0000256" key="7">
    <source>
        <dbReference type="SAM" id="Phobius"/>
    </source>
</evidence>
<evidence type="ECO:0000313" key="10">
    <source>
        <dbReference type="Proteomes" id="UP000002217"/>
    </source>
</evidence>
<accession>C8VW92</accession>
<feature type="region of interest" description="Disordered" evidence="6">
    <location>
        <begin position="284"/>
        <end position="332"/>
    </location>
</feature>
<reference evidence="9 10" key="1">
    <citation type="journal article" date="2009" name="Stand. Genomic Sci.">
        <title>Complete genome sequence of Desulfotomaculum acetoxidans type strain (5575).</title>
        <authorList>
            <person name="Spring S."/>
            <person name="Lapidus A."/>
            <person name="Schroder M."/>
            <person name="Gleim D."/>
            <person name="Sims D."/>
            <person name="Meincke L."/>
            <person name="Glavina Del Rio T."/>
            <person name="Tice H."/>
            <person name="Copeland A."/>
            <person name="Cheng J.F."/>
            <person name="Lucas S."/>
            <person name="Chen F."/>
            <person name="Nolan M."/>
            <person name="Bruce D."/>
            <person name="Goodwin L."/>
            <person name="Pitluck S."/>
            <person name="Ivanova N."/>
            <person name="Mavromatis K."/>
            <person name="Mikhailova N."/>
            <person name="Pati A."/>
            <person name="Chen A."/>
            <person name="Palaniappan K."/>
            <person name="Land M."/>
            <person name="Hauser L."/>
            <person name="Chang Y.J."/>
            <person name="Jeffries C.D."/>
            <person name="Chain P."/>
            <person name="Saunders E."/>
            <person name="Brettin T."/>
            <person name="Detter J.C."/>
            <person name="Goker M."/>
            <person name="Bristow J."/>
            <person name="Eisen J.A."/>
            <person name="Markowitz V."/>
            <person name="Hugenholtz P."/>
            <person name="Kyrpides N.C."/>
            <person name="Klenk H.P."/>
            <person name="Han C."/>
        </authorList>
    </citation>
    <scope>NUCLEOTIDE SEQUENCE [LARGE SCALE GENOMIC DNA]</scope>
    <source>
        <strain evidence="10">ATCC 49208 / DSM 771 / VKM B-1644</strain>
    </source>
</reference>
<feature type="domain" description="RsgI N-terminal anti-sigma" evidence="8">
    <location>
        <begin position="4"/>
        <end position="52"/>
    </location>
</feature>
<organism evidence="9 10">
    <name type="scientific">Desulfofarcimen acetoxidans (strain ATCC 49208 / DSM 771 / KCTC 5769 / VKM B-1644 / 5575)</name>
    <name type="common">Desulfotomaculum acetoxidans</name>
    <dbReference type="NCBI Taxonomy" id="485916"/>
    <lineage>
        <taxon>Bacteria</taxon>
        <taxon>Bacillati</taxon>
        <taxon>Bacillota</taxon>
        <taxon>Clostridia</taxon>
        <taxon>Eubacteriales</taxon>
        <taxon>Peptococcaceae</taxon>
        <taxon>Desulfofarcimen</taxon>
    </lineage>
</organism>
<feature type="compositionally biased region" description="Basic and acidic residues" evidence="6">
    <location>
        <begin position="322"/>
        <end position="332"/>
    </location>
</feature>
<protein>
    <recommendedName>
        <fullName evidence="8">RsgI N-terminal anti-sigma domain-containing protein</fullName>
    </recommendedName>
</protein>
<evidence type="ECO:0000256" key="6">
    <source>
        <dbReference type="SAM" id="MobiDB-lite"/>
    </source>
</evidence>
<name>C8VW92_DESAS</name>
<keyword evidence="3 7" id="KW-0812">Transmembrane</keyword>
<dbReference type="KEGG" id="dae:Dtox_1585"/>
<evidence type="ECO:0000256" key="3">
    <source>
        <dbReference type="ARBA" id="ARBA00022692"/>
    </source>
</evidence>
<dbReference type="Proteomes" id="UP000002217">
    <property type="component" value="Chromosome"/>
</dbReference>
<feature type="transmembrane region" description="Helical" evidence="7">
    <location>
        <begin position="56"/>
        <end position="79"/>
    </location>
</feature>